<dbReference type="InterPro" id="IPR005813">
    <property type="entry name" value="Ribosomal_bL20"/>
</dbReference>
<reference evidence="7" key="1">
    <citation type="submission" date="2020-05" db="UniProtKB">
        <authorList>
            <consortium name="EnsemblMetazoa"/>
        </authorList>
    </citation>
    <scope>IDENTIFICATION</scope>
    <source>
        <strain evidence="7">TTRI</strain>
    </source>
</reference>
<dbReference type="GO" id="GO:0003735">
    <property type="term" value="F:structural constituent of ribosome"/>
    <property type="evidence" value="ECO:0007669"/>
    <property type="project" value="InterPro"/>
</dbReference>
<evidence type="ECO:0000256" key="1">
    <source>
        <dbReference type="ARBA" id="ARBA00007698"/>
    </source>
</evidence>
<dbReference type="SUPFAM" id="SSF74731">
    <property type="entry name" value="Ribosomal protein L20"/>
    <property type="match status" value="1"/>
</dbReference>
<evidence type="ECO:0000313" key="8">
    <source>
        <dbReference type="Proteomes" id="UP000078200"/>
    </source>
</evidence>
<dbReference type="GO" id="GO:0019843">
    <property type="term" value="F:rRNA binding"/>
    <property type="evidence" value="ECO:0007669"/>
    <property type="project" value="InterPro"/>
</dbReference>
<dbReference type="GO" id="GO:1990904">
    <property type="term" value="C:ribonucleoprotein complex"/>
    <property type="evidence" value="ECO:0007669"/>
    <property type="project" value="UniProtKB-KW"/>
</dbReference>
<dbReference type="GO" id="GO:0006412">
    <property type="term" value="P:translation"/>
    <property type="evidence" value="ECO:0007669"/>
    <property type="project" value="InterPro"/>
</dbReference>
<sequence length="150" mass="17281">MVSPTLLLFVRARGPDEFWRKRKIFKLAAHYRGRRRNVYSITIRNVHRALAYATKGRKLKKLDMAALWTTRLQAGCEQYGLTSETFRDALARSDIFLNRKVLSDLAIWEPRSFEALVKLSRERAAVECAPGLQEPSVMNQVYGLANLKIK</sequence>
<dbReference type="Proteomes" id="UP000078200">
    <property type="component" value="Unassembled WGS sequence"/>
</dbReference>
<evidence type="ECO:0000256" key="4">
    <source>
        <dbReference type="ARBA" id="ARBA00072767"/>
    </source>
</evidence>
<dbReference type="InterPro" id="IPR035566">
    <property type="entry name" value="Ribosomal_protein_bL20_C"/>
</dbReference>
<keyword evidence="2 6" id="KW-0689">Ribosomal protein</keyword>
<comment type="similarity">
    <text evidence="1 6">Belongs to the bacterial ribosomal protein bL20 family.</text>
</comment>
<proteinExistence type="inferred from homology"/>
<protein>
    <recommendedName>
        <fullName evidence="4">Large ribosomal subunit protein bL20m</fullName>
    </recommendedName>
    <alternativeName>
        <fullName evidence="5">39S ribosomal protein L20, mitochondrial</fullName>
    </alternativeName>
</protein>
<keyword evidence="3 6" id="KW-0687">Ribonucleoprotein</keyword>
<evidence type="ECO:0000256" key="6">
    <source>
        <dbReference type="RuleBase" id="RU000561"/>
    </source>
</evidence>
<evidence type="ECO:0000256" key="3">
    <source>
        <dbReference type="ARBA" id="ARBA00023274"/>
    </source>
</evidence>
<dbReference type="Gene3D" id="1.10.1900.20">
    <property type="entry name" value="Ribosomal protein L20"/>
    <property type="match status" value="1"/>
</dbReference>
<evidence type="ECO:0000313" key="7">
    <source>
        <dbReference type="EnsemblMetazoa" id="GAUT041969-PA"/>
    </source>
</evidence>
<dbReference type="Pfam" id="PF00453">
    <property type="entry name" value="Ribosomal_L20"/>
    <property type="match status" value="1"/>
</dbReference>
<organism evidence="7 8">
    <name type="scientific">Glossina austeni</name>
    <name type="common">Savannah tsetse fly</name>
    <dbReference type="NCBI Taxonomy" id="7395"/>
    <lineage>
        <taxon>Eukaryota</taxon>
        <taxon>Metazoa</taxon>
        <taxon>Ecdysozoa</taxon>
        <taxon>Arthropoda</taxon>
        <taxon>Hexapoda</taxon>
        <taxon>Insecta</taxon>
        <taxon>Pterygota</taxon>
        <taxon>Neoptera</taxon>
        <taxon>Endopterygota</taxon>
        <taxon>Diptera</taxon>
        <taxon>Brachycera</taxon>
        <taxon>Muscomorpha</taxon>
        <taxon>Hippoboscoidea</taxon>
        <taxon>Glossinidae</taxon>
        <taxon>Glossina</taxon>
    </lineage>
</organism>
<dbReference type="Gene3D" id="6.10.160.10">
    <property type="match status" value="1"/>
</dbReference>
<evidence type="ECO:0000256" key="5">
    <source>
        <dbReference type="ARBA" id="ARBA00076245"/>
    </source>
</evidence>
<evidence type="ECO:0000256" key="2">
    <source>
        <dbReference type="ARBA" id="ARBA00022980"/>
    </source>
</evidence>
<dbReference type="EnsemblMetazoa" id="GAUT041969-RA">
    <property type="protein sequence ID" value="GAUT041969-PA"/>
    <property type="gene ID" value="GAUT041969"/>
</dbReference>
<name>A0A1A9VMQ8_GLOAU</name>
<dbReference type="AlphaFoldDB" id="A0A1A9VMQ8"/>
<dbReference type="FunFam" id="1.10.1900.20:FF:000001">
    <property type="entry name" value="50S ribosomal protein L20"/>
    <property type="match status" value="1"/>
</dbReference>
<dbReference type="VEuPathDB" id="VectorBase:GAUT041969"/>
<dbReference type="PRINTS" id="PR00062">
    <property type="entry name" value="RIBOSOMALL20"/>
</dbReference>
<keyword evidence="8" id="KW-1185">Reference proteome</keyword>
<accession>A0A1A9VMQ8</accession>
<dbReference type="STRING" id="7395.A0A1A9VMQ8"/>
<dbReference type="NCBIfam" id="TIGR01032">
    <property type="entry name" value="rplT_bact"/>
    <property type="match status" value="1"/>
</dbReference>
<dbReference type="PANTHER" id="PTHR10986">
    <property type="entry name" value="39S RIBOSOMAL PROTEIN L20"/>
    <property type="match status" value="1"/>
</dbReference>
<dbReference type="GO" id="GO:0005840">
    <property type="term" value="C:ribosome"/>
    <property type="evidence" value="ECO:0007669"/>
    <property type="project" value="UniProtKB-KW"/>
</dbReference>